<gene>
    <name evidence="9" type="primary">LOC100907677</name>
</gene>
<keyword evidence="4" id="KW-0862">Zinc</keyword>
<feature type="region of interest" description="Disordered" evidence="6">
    <location>
        <begin position="1116"/>
        <end position="1172"/>
    </location>
</feature>
<feature type="domain" description="C2H2-type" evidence="7">
    <location>
        <begin position="140"/>
        <end position="167"/>
    </location>
</feature>
<keyword evidence="3 5" id="KW-0863">Zinc-finger</keyword>
<dbReference type="SMART" id="SM00355">
    <property type="entry name" value="ZnF_C2H2"/>
    <property type="match status" value="16"/>
</dbReference>
<feature type="compositionally biased region" description="Polar residues" evidence="6">
    <location>
        <begin position="906"/>
        <end position="923"/>
    </location>
</feature>
<dbReference type="RefSeq" id="XP_028967962.1">
    <property type="nucleotide sequence ID" value="XM_029112129.1"/>
</dbReference>
<proteinExistence type="predicted"/>
<evidence type="ECO:0000256" key="1">
    <source>
        <dbReference type="ARBA" id="ARBA00022723"/>
    </source>
</evidence>
<evidence type="ECO:0000256" key="2">
    <source>
        <dbReference type="ARBA" id="ARBA00022737"/>
    </source>
</evidence>
<dbReference type="AlphaFoldDB" id="A0AAJ7SHP0"/>
<dbReference type="FunFam" id="3.30.160.60:FF:001788">
    <property type="entry name" value="ras-responsive element-binding protein 1"/>
    <property type="match status" value="1"/>
</dbReference>
<dbReference type="GO" id="GO:0001228">
    <property type="term" value="F:DNA-binding transcription activator activity, RNA polymerase II-specific"/>
    <property type="evidence" value="ECO:0007669"/>
    <property type="project" value="TreeGrafter"/>
</dbReference>
<dbReference type="Pfam" id="PF00096">
    <property type="entry name" value="zf-C2H2"/>
    <property type="match status" value="3"/>
</dbReference>
<feature type="compositionally biased region" description="Polar residues" evidence="6">
    <location>
        <begin position="1121"/>
        <end position="1140"/>
    </location>
</feature>
<feature type="domain" description="C2H2-type" evidence="7">
    <location>
        <begin position="302"/>
        <end position="329"/>
    </location>
</feature>
<protein>
    <submittedName>
        <fullName evidence="9">Ras-responsive element-binding protein 1</fullName>
    </submittedName>
</protein>
<evidence type="ECO:0000256" key="4">
    <source>
        <dbReference type="ARBA" id="ARBA00022833"/>
    </source>
</evidence>
<feature type="domain" description="C2H2-type" evidence="7">
    <location>
        <begin position="204"/>
        <end position="232"/>
    </location>
</feature>
<evidence type="ECO:0000256" key="6">
    <source>
        <dbReference type="SAM" id="MobiDB-lite"/>
    </source>
</evidence>
<organism evidence="8 9">
    <name type="scientific">Galendromus occidentalis</name>
    <name type="common">western predatory mite</name>
    <dbReference type="NCBI Taxonomy" id="34638"/>
    <lineage>
        <taxon>Eukaryota</taxon>
        <taxon>Metazoa</taxon>
        <taxon>Ecdysozoa</taxon>
        <taxon>Arthropoda</taxon>
        <taxon>Chelicerata</taxon>
        <taxon>Arachnida</taxon>
        <taxon>Acari</taxon>
        <taxon>Parasitiformes</taxon>
        <taxon>Mesostigmata</taxon>
        <taxon>Gamasina</taxon>
        <taxon>Phytoseioidea</taxon>
        <taxon>Phytoseiidae</taxon>
        <taxon>Typhlodrominae</taxon>
        <taxon>Galendromus</taxon>
    </lineage>
</organism>
<feature type="domain" description="C2H2-type" evidence="7">
    <location>
        <begin position="1024"/>
        <end position="1050"/>
    </location>
</feature>
<dbReference type="SUPFAM" id="SSF57667">
    <property type="entry name" value="beta-beta-alpha zinc fingers"/>
    <property type="match status" value="5"/>
</dbReference>
<dbReference type="PANTHER" id="PTHR46451:SF1">
    <property type="entry name" value="RAS-RESPONSIVE ELEMENT-BINDING PROTEIN 1"/>
    <property type="match status" value="1"/>
</dbReference>
<evidence type="ECO:0000313" key="9">
    <source>
        <dbReference type="RefSeq" id="XP_028967962.1"/>
    </source>
</evidence>
<dbReference type="Proteomes" id="UP000694867">
    <property type="component" value="Unplaced"/>
</dbReference>
<feature type="domain" description="C2H2-type" evidence="7">
    <location>
        <begin position="542"/>
        <end position="572"/>
    </location>
</feature>
<dbReference type="InterPro" id="IPR036236">
    <property type="entry name" value="Znf_C2H2_sf"/>
</dbReference>
<feature type="domain" description="C2H2-type" evidence="7">
    <location>
        <begin position="112"/>
        <end position="139"/>
    </location>
</feature>
<evidence type="ECO:0000313" key="8">
    <source>
        <dbReference type="Proteomes" id="UP000694867"/>
    </source>
</evidence>
<feature type="domain" description="C2H2-type" evidence="7">
    <location>
        <begin position="428"/>
        <end position="455"/>
    </location>
</feature>
<dbReference type="FunFam" id="3.30.160.60:FF:000682">
    <property type="entry name" value="ras-responsive element-binding protein 1 isoform X1"/>
    <property type="match status" value="1"/>
</dbReference>
<dbReference type="GeneID" id="100907677"/>
<name>A0AAJ7SHP0_9ACAR</name>
<feature type="region of interest" description="Disordered" evidence="6">
    <location>
        <begin position="1"/>
        <end position="33"/>
    </location>
</feature>
<evidence type="ECO:0000259" key="7">
    <source>
        <dbReference type="PROSITE" id="PS50157"/>
    </source>
</evidence>
<evidence type="ECO:0000256" key="5">
    <source>
        <dbReference type="PROSITE-ProRule" id="PRU00042"/>
    </source>
</evidence>
<keyword evidence="2" id="KW-0677">Repeat</keyword>
<dbReference type="Gene3D" id="3.30.160.60">
    <property type="entry name" value="Classic Zinc Finger"/>
    <property type="match status" value="10"/>
</dbReference>
<dbReference type="GO" id="GO:0005634">
    <property type="term" value="C:nucleus"/>
    <property type="evidence" value="ECO:0007669"/>
    <property type="project" value="TreeGrafter"/>
</dbReference>
<feature type="domain" description="C2H2-type" evidence="7">
    <location>
        <begin position="948"/>
        <end position="975"/>
    </location>
</feature>
<dbReference type="PANTHER" id="PTHR46451">
    <property type="entry name" value="RAS-RESPONSIVE ELEMENT-BINDING PROTEIN 1"/>
    <property type="match status" value="1"/>
</dbReference>
<feature type="compositionally biased region" description="Acidic residues" evidence="6">
    <location>
        <begin position="21"/>
        <end position="33"/>
    </location>
</feature>
<dbReference type="FunFam" id="3.30.160.60:FF:000100">
    <property type="entry name" value="Zinc finger 45-like"/>
    <property type="match status" value="1"/>
</dbReference>
<reference evidence="9" key="1">
    <citation type="submission" date="2025-08" db="UniProtKB">
        <authorList>
            <consortium name="RefSeq"/>
        </authorList>
    </citation>
    <scope>IDENTIFICATION</scope>
</reference>
<feature type="domain" description="C2H2-type" evidence="7">
    <location>
        <begin position="455"/>
        <end position="482"/>
    </location>
</feature>
<dbReference type="PROSITE" id="PS50157">
    <property type="entry name" value="ZINC_FINGER_C2H2_2"/>
    <property type="match status" value="12"/>
</dbReference>
<evidence type="ECO:0000256" key="3">
    <source>
        <dbReference type="ARBA" id="ARBA00022771"/>
    </source>
</evidence>
<sequence>MTTEDTTVLLSTTSAGSCEPADLDMSESDSDDDELRLTITDTESVTMEREETSPPAITLLGTPKDSPGSVISSHKCQVCGESAPSAHGLSMHLRRVHDVISCTSSQLNPAQHTCRLCGKGLSSASSLDRHMLVHSGERPFKCKICGMAFTTNGNMHRHMRTHSGAPLIAPLLQMQSQLLQLENTRNRKSPAPPSIVSPFAPQDFRCLICGRLFLSKSALEKHAVNVHDDSAVSCPKCFALCSQYSSLIDGLHTCIEPNSSGSSSSTNFDDLDHLEFSATKYNLIAAVECDRRPRRCPSVRGYDCERCLRSFPSREALAIHRNRHEDSQVFCVVCNTSYGSCGDLQRHQSEVHKELVDDKTRLMSALQLQANCSSPRHDLSDVQTLLSLATSGTAQCPPADAINSENSCDSVSDSLLLGYSGDSSEQDSVCHMCGMAFKNLHRLKRHLQLHVNAPFACTLCSYVSTDKSTLVRHLRTHNGERPFQCAICKYAFTTKANCERHVRKRHNKQTKSEIRSAMQYNPHMQSQRLSPTFSAQHDSGSTVCKYCNKDFKFNRVLRHHLRSLNNSCSRKPFSCVVCKLGFSTKNNCIRHVLKQHPDYRHRLAEAVSSKPLPSDGIQDPPIPLTFNNDTEPLSDSTMKDDFDEDVEEVAETKLFAPTPEPALLKSGTVILGPIKGILGPFHHITVSPIKVDVTSQPTVHLRTVVPGALSLESSRKIAIDSPISLPKETKVTVIPAAHQKVKENHPGKLALPPQDEPLDLAVHALDLSRKEESGHDLRSLPVKNNYIDVILTAAKYVPEATVPSAGASPLPTKVPPVSHPVAASPKAALVPQAENLKKDPSPPITKTFLLSDKTRSALKILVNAKKSEEKPFEEAEPHDLASVSDLLDAANSHLMLEEMLGDNSKDSNNVPGNENPKHSNSTLKKVDTKVRGLSEVRASSRKEAPNSVACEHCRRKFPWSSSLRRHMLTHSGQKPYKCPHCPIRFTTKSNCERHLIRKHEKSSASLSKSSLKWNEPEEKASVRVNCVCCSRSFANETSLKDHQSHQSEKPFRCVLCCRLFAEATECAQHAETEHDLRVQPEKSDPNSCSHLEGQVCFVCYQRLEDAVALRMHFKTSHGLDGNNNTRNSSAGSPLSTSPKSGTKGTLVTDDDDDSTRTDGIHSENRRIAVSAS</sequence>
<accession>A0AAJ7SHP0</accession>
<dbReference type="InterPro" id="IPR052795">
    <property type="entry name" value="RREB1"/>
</dbReference>
<feature type="domain" description="C2H2-type" evidence="7">
    <location>
        <begin position="976"/>
        <end position="1004"/>
    </location>
</feature>
<dbReference type="InterPro" id="IPR013087">
    <property type="entry name" value="Znf_C2H2_type"/>
</dbReference>
<feature type="compositionally biased region" description="Basic and acidic residues" evidence="6">
    <location>
        <begin position="1154"/>
        <end position="1166"/>
    </location>
</feature>
<dbReference type="FunFam" id="3.30.160.60:FF:001967">
    <property type="entry name" value="Ras-responsive element-binding protein"/>
    <property type="match status" value="1"/>
</dbReference>
<keyword evidence="8" id="KW-1185">Reference proteome</keyword>
<keyword evidence="1" id="KW-0479">Metal-binding</keyword>
<feature type="compositionally biased region" description="Low complexity" evidence="6">
    <location>
        <begin position="1"/>
        <end position="14"/>
    </location>
</feature>
<feature type="domain" description="C2H2-type" evidence="7">
    <location>
        <begin position="483"/>
        <end position="511"/>
    </location>
</feature>
<dbReference type="KEGG" id="goe:100907677"/>
<feature type="region of interest" description="Disordered" evidence="6">
    <location>
        <begin position="901"/>
        <end position="930"/>
    </location>
</feature>
<feature type="domain" description="C2H2-type" evidence="7">
    <location>
        <begin position="74"/>
        <end position="97"/>
    </location>
</feature>
<dbReference type="PROSITE" id="PS00028">
    <property type="entry name" value="ZINC_FINGER_C2H2_1"/>
    <property type="match status" value="11"/>
</dbReference>
<dbReference type="GO" id="GO:0000978">
    <property type="term" value="F:RNA polymerase II cis-regulatory region sequence-specific DNA binding"/>
    <property type="evidence" value="ECO:0007669"/>
    <property type="project" value="TreeGrafter"/>
</dbReference>
<dbReference type="GO" id="GO:0008270">
    <property type="term" value="F:zinc ion binding"/>
    <property type="evidence" value="ECO:0007669"/>
    <property type="project" value="UniProtKB-KW"/>
</dbReference>